<proteinExistence type="inferred from homology"/>
<evidence type="ECO:0000313" key="11">
    <source>
        <dbReference type="Proteomes" id="UP000006310"/>
    </source>
</evidence>
<comment type="similarity">
    <text evidence="2 5">Belongs to the LipB family.</text>
</comment>
<feature type="binding site" evidence="7">
    <location>
        <begin position="160"/>
        <end position="167"/>
    </location>
    <ligand>
        <name>substrate</name>
    </ligand>
</feature>
<evidence type="ECO:0000313" key="10">
    <source>
        <dbReference type="EMBL" id="CCK67950.1"/>
    </source>
</evidence>
<dbReference type="SUPFAM" id="SSF55681">
    <property type="entry name" value="Class II aaRS and biotin synthetases"/>
    <property type="match status" value="1"/>
</dbReference>
<dbReference type="InterPro" id="IPR020605">
    <property type="entry name" value="Octanoyltransferase_CS"/>
</dbReference>
<feature type="site" description="Lowers pKa of active site Cys" evidence="8">
    <location>
        <position position="233"/>
    </location>
</feature>
<dbReference type="PROSITE" id="PS51733">
    <property type="entry name" value="BPL_LPL_CATALYTIC"/>
    <property type="match status" value="1"/>
</dbReference>
<dbReference type="InterPro" id="IPR000544">
    <property type="entry name" value="Octanoyltransferase"/>
</dbReference>
<dbReference type="PANTHER" id="PTHR10993">
    <property type="entry name" value="OCTANOYLTRANSFERASE"/>
    <property type="match status" value="1"/>
</dbReference>
<dbReference type="PIRSF" id="PIRSF016262">
    <property type="entry name" value="LPLase"/>
    <property type="match status" value="1"/>
</dbReference>
<evidence type="ECO:0000256" key="7">
    <source>
        <dbReference type="PIRSR" id="PIRSR016262-2"/>
    </source>
</evidence>
<dbReference type="GO" id="GO:0016874">
    <property type="term" value="F:ligase activity"/>
    <property type="evidence" value="ECO:0007669"/>
    <property type="project" value="EnsemblFungi"/>
</dbReference>
<feature type="binding site" evidence="7">
    <location>
        <begin position="249"/>
        <end position="251"/>
    </location>
    <ligand>
        <name>substrate</name>
    </ligand>
</feature>
<dbReference type="GO" id="GO:0033819">
    <property type="term" value="F:lipoyl(octanoyl) transferase activity"/>
    <property type="evidence" value="ECO:0007669"/>
    <property type="project" value="UniProtKB-EC"/>
</dbReference>
<dbReference type="HOGENOM" id="CLU_035168_0_1_1"/>
<sequence length="321" mass="35983">MSMVMRLPKHGWSHRCISRRLLSLGPASITHPVSESAKVLRHIQHTKIIPFTEGLDIQEKLVRAQLDLKKIHAKIRAQLADWEKHRAADASLNPNELQIIDQIFAMKPHPTVLTFEFEPTYTGGKRIKKSLTQEQVAQFESFKPATQVDNPAPKFVQVERGGEITFHGPSQMVAYVLLDLKDFHDFSARGLVKAIEWATINVLKHLKVNDRETLDIDAKLTNKTGVWAVDGKKIASLGIHVRRSITSHGVAINVDTDLSYMNSFEMCGSPGVKATSIKEQRPDIDNISTGDVAVQFVRELAKILGINIMERMAAEDSNEQK</sequence>
<keyword evidence="3 5" id="KW-0808">Transferase</keyword>
<dbReference type="OMA" id="FEMCGLP"/>
<evidence type="ECO:0000256" key="4">
    <source>
        <dbReference type="ARBA" id="ARBA00023315"/>
    </source>
</evidence>
<evidence type="ECO:0000256" key="6">
    <source>
        <dbReference type="PIRSR" id="PIRSR016262-1"/>
    </source>
</evidence>
<dbReference type="EC" id="2.3.1.181" evidence="5"/>
<evidence type="ECO:0000256" key="3">
    <source>
        <dbReference type="ARBA" id="ARBA00022679"/>
    </source>
</evidence>
<dbReference type="KEGG" id="kng:KNAG_0A02610"/>
<accession>J7QZM8</accession>
<keyword evidence="11" id="KW-1185">Reference proteome</keyword>
<evidence type="ECO:0000256" key="1">
    <source>
        <dbReference type="ARBA" id="ARBA00004821"/>
    </source>
</evidence>
<dbReference type="EMBL" id="HE978314">
    <property type="protein sequence ID" value="CCK67950.1"/>
    <property type="molecule type" value="Genomic_DNA"/>
</dbReference>
<dbReference type="GO" id="GO:0009249">
    <property type="term" value="P:protein lipoylation"/>
    <property type="evidence" value="ECO:0007669"/>
    <property type="project" value="EnsemblFungi"/>
</dbReference>
<comment type="function">
    <text evidence="5">Catalyzes the transfer of endogenously produced octanoic acid from octanoyl-acyl-carrier-protein onto the lipoyl domains of lipoate-dependent enzymes. Lipoyl-ACP can also act as a substrate although octanoyl-ACP is likely to be the physiological substrate.</text>
</comment>
<protein>
    <recommendedName>
        <fullName evidence="5">Octanoyltransferase</fullName>
        <ecNumber evidence="5">2.3.1.181</ecNumber>
    </recommendedName>
</protein>
<dbReference type="AlphaFoldDB" id="J7QZM8"/>
<dbReference type="RefSeq" id="XP_022462196.1">
    <property type="nucleotide sequence ID" value="XM_022606885.1"/>
</dbReference>
<dbReference type="InterPro" id="IPR004143">
    <property type="entry name" value="BPL_LPL_catalytic"/>
</dbReference>
<reference evidence="11" key="2">
    <citation type="submission" date="2012-08" db="EMBL/GenBank/DDBJ databases">
        <title>Genome sequence of Kazachstania naganishii.</title>
        <authorList>
            <person name="Gordon J.L."/>
            <person name="Armisen D."/>
            <person name="Proux-Wera E."/>
            <person name="OhEigeartaigh S.S."/>
            <person name="Byrne K.P."/>
            <person name="Wolfe K.H."/>
        </authorList>
    </citation>
    <scope>NUCLEOTIDE SEQUENCE [LARGE SCALE GENOMIC DNA]</scope>
    <source>
        <strain evidence="11">ATCC MYA-139 / BCRC 22969 / CBS 8797 / CCRC 22969 / KCTC 17520 / NBRC 10181 / NCYC 3082</strain>
    </source>
</reference>
<dbReference type="InterPro" id="IPR045864">
    <property type="entry name" value="aa-tRNA-synth_II/BPL/LPL"/>
</dbReference>
<keyword evidence="4 5" id="KW-0012">Acyltransferase</keyword>
<reference evidence="10 11" key="1">
    <citation type="journal article" date="2011" name="Proc. Natl. Acad. Sci. U.S.A.">
        <title>Evolutionary erosion of yeast sex chromosomes by mating-type switching accidents.</title>
        <authorList>
            <person name="Gordon J.L."/>
            <person name="Armisen D."/>
            <person name="Proux-Wera E."/>
            <person name="Oheigeartaigh S.S."/>
            <person name="Byrne K.P."/>
            <person name="Wolfe K.H."/>
        </authorList>
    </citation>
    <scope>NUCLEOTIDE SEQUENCE [LARGE SCALE GENOMIC DNA]</scope>
    <source>
        <strain evidence="11">ATCC MYA-139 / BCRC 22969 / CBS 8797 / CCRC 22969 / KCTC 17520 / NBRC 10181 / NCYC 3082</strain>
    </source>
</reference>
<dbReference type="OrthoDB" id="19908at2759"/>
<dbReference type="Pfam" id="PF21948">
    <property type="entry name" value="LplA-B_cat"/>
    <property type="match status" value="1"/>
</dbReference>
<dbReference type="Proteomes" id="UP000006310">
    <property type="component" value="Chromosome 1"/>
</dbReference>
<feature type="active site" description="Acyl-thioester intermediate" evidence="6">
    <location>
        <position position="267"/>
    </location>
</feature>
<gene>
    <name evidence="10" type="primary">KNAG0A02610</name>
    <name evidence="10" type="ordered locus">KNAG_0A02610</name>
</gene>
<dbReference type="Gene3D" id="3.30.930.10">
    <property type="entry name" value="Bira Bifunctional Protein, Domain 2"/>
    <property type="match status" value="1"/>
</dbReference>
<feature type="domain" description="BPL/LPL catalytic" evidence="9">
    <location>
        <begin position="106"/>
        <end position="308"/>
    </location>
</feature>
<feature type="binding site" evidence="7">
    <location>
        <begin position="236"/>
        <end position="238"/>
    </location>
    <ligand>
        <name>substrate</name>
    </ligand>
</feature>
<evidence type="ECO:0000256" key="8">
    <source>
        <dbReference type="PIRSR" id="PIRSR016262-3"/>
    </source>
</evidence>
<evidence type="ECO:0000256" key="5">
    <source>
        <dbReference type="PIRNR" id="PIRNR016262"/>
    </source>
</evidence>
<dbReference type="UniPathway" id="UPA00538">
    <property type="reaction ID" value="UER00592"/>
</dbReference>
<dbReference type="NCBIfam" id="TIGR00214">
    <property type="entry name" value="lipB"/>
    <property type="match status" value="1"/>
</dbReference>
<dbReference type="eggNOG" id="KOG0325">
    <property type="taxonomic scope" value="Eukaryota"/>
</dbReference>
<organism evidence="10 11">
    <name type="scientific">Huiozyma naganishii (strain ATCC MYA-139 / BCRC 22969 / CBS 8797 / KCTC 17520 / NBRC 10181 / NCYC 3082 / Yp74L-3)</name>
    <name type="common">Yeast</name>
    <name type="synonym">Kazachstania naganishii</name>
    <dbReference type="NCBI Taxonomy" id="1071383"/>
    <lineage>
        <taxon>Eukaryota</taxon>
        <taxon>Fungi</taxon>
        <taxon>Dikarya</taxon>
        <taxon>Ascomycota</taxon>
        <taxon>Saccharomycotina</taxon>
        <taxon>Saccharomycetes</taxon>
        <taxon>Saccharomycetales</taxon>
        <taxon>Saccharomycetaceae</taxon>
        <taxon>Huiozyma</taxon>
    </lineage>
</organism>
<evidence type="ECO:0000256" key="2">
    <source>
        <dbReference type="ARBA" id="ARBA00007907"/>
    </source>
</evidence>
<dbReference type="PANTHER" id="PTHR10993:SF7">
    <property type="entry name" value="LIPOYLTRANSFERASE 2, MITOCHONDRIAL-RELATED"/>
    <property type="match status" value="1"/>
</dbReference>
<dbReference type="GeneID" id="34523585"/>
<dbReference type="STRING" id="1071383.J7QZM8"/>
<dbReference type="PROSITE" id="PS01313">
    <property type="entry name" value="LIPB"/>
    <property type="match status" value="1"/>
</dbReference>
<evidence type="ECO:0000259" key="9">
    <source>
        <dbReference type="PROSITE" id="PS51733"/>
    </source>
</evidence>
<comment type="catalytic activity">
    <reaction evidence="5">
        <text>octanoyl-[ACP] + L-lysyl-[protein] = N(6)-octanoyl-L-lysyl-[protein] + holo-[ACP] + H(+)</text>
        <dbReference type="Rhea" id="RHEA:17665"/>
        <dbReference type="Rhea" id="RHEA-COMP:9636"/>
        <dbReference type="Rhea" id="RHEA-COMP:9685"/>
        <dbReference type="Rhea" id="RHEA-COMP:9752"/>
        <dbReference type="Rhea" id="RHEA-COMP:9928"/>
        <dbReference type="ChEBI" id="CHEBI:15378"/>
        <dbReference type="ChEBI" id="CHEBI:29969"/>
        <dbReference type="ChEBI" id="CHEBI:64479"/>
        <dbReference type="ChEBI" id="CHEBI:78463"/>
        <dbReference type="ChEBI" id="CHEBI:78809"/>
        <dbReference type="EC" id="2.3.1.181"/>
    </reaction>
</comment>
<comment type="pathway">
    <text evidence="1 5">Protein modification; protein lipoylation via endogenous pathway; protein N(6)-(lipoyl)lysine from octanoyl-[acyl-carrier-protein]: step 1/2.</text>
</comment>
<name>J7QZM8_HUIN7</name>